<reference evidence="2 3" key="1">
    <citation type="submission" date="2018-09" db="EMBL/GenBank/DDBJ databases">
        <title>Genome sequencing of strain 1JSPR-7.</title>
        <authorList>
            <person name="Heo J."/>
            <person name="Kim S.-J."/>
            <person name="Kwon S.-W."/>
        </authorList>
    </citation>
    <scope>NUCLEOTIDE SEQUENCE [LARGE SCALE GENOMIC DNA]</scope>
    <source>
        <strain evidence="2 3">1JSPR-7</strain>
    </source>
</reference>
<dbReference type="Pfam" id="PF07456">
    <property type="entry name" value="Hpre_diP_synt_I"/>
    <property type="match status" value="1"/>
</dbReference>
<dbReference type="KEGG" id="lact:D7I46_03145"/>
<evidence type="ECO:0000256" key="1">
    <source>
        <dbReference type="SAM" id="Phobius"/>
    </source>
</evidence>
<dbReference type="AlphaFoldDB" id="A0A387BCH8"/>
<name>A0A387BCH8_9LACT</name>
<proteinExistence type="predicted"/>
<feature type="transmembrane region" description="Helical" evidence="1">
    <location>
        <begin position="62"/>
        <end position="89"/>
    </location>
</feature>
<dbReference type="Proteomes" id="UP000269374">
    <property type="component" value="Chromosome"/>
</dbReference>
<protein>
    <submittedName>
        <fullName evidence="2">Heptaprenyl diphosphate synthase</fullName>
    </submittedName>
</protein>
<feature type="transmembrane region" description="Helical" evidence="1">
    <location>
        <begin position="29"/>
        <end position="50"/>
    </location>
</feature>
<organism evidence="2 3">
    <name type="scientific">Lactococcus allomyrinae</name>
    <dbReference type="NCBI Taxonomy" id="2419773"/>
    <lineage>
        <taxon>Bacteria</taxon>
        <taxon>Bacillati</taxon>
        <taxon>Bacillota</taxon>
        <taxon>Bacilli</taxon>
        <taxon>Lactobacillales</taxon>
        <taxon>Streptococcaceae</taxon>
        <taxon>Lactococcus</taxon>
    </lineage>
</organism>
<keyword evidence="1" id="KW-1133">Transmembrane helix</keyword>
<sequence>MNIKEYVYVSLLTAVAVVMGIIENMFPPFFAFAPGAKIGLANLVMIIAIFTLNWRKVWVMEILRLLITALFTGFSVFLYSFAGGILSLLAMYLMKQFGPKLVSLIGISVVGGFFHNFGQLVVAAFLAKAASVMLYLPWLAFFGMLAGFAIGIGGNQLITRVKPIQELFIKESKQWT</sequence>
<keyword evidence="1" id="KW-0812">Transmembrane</keyword>
<dbReference type="InterPro" id="IPR014535">
    <property type="entry name" value="Hpre_diP_synt_I"/>
</dbReference>
<dbReference type="Gene3D" id="1.10.1760.20">
    <property type="match status" value="1"/>
</dbReference>
<keyword evidence="3" id="KW-1185">Reference proteome</keyword>
<feature type="transmembrane region" description="Helical" evidence="1">
    <location>
        <begin position="6"/>
        <end position="22"/>
    </location>
</feature>
<evidence type="ECO:0000313" key="3">
    <source>
        <dbReference type="Proteomes" id="UP000269374"/>
    </source>
</evidence>
<feature type="transmembrane region" description="Helical" evidence="1">
    <location>
        <begin position="132"/>
        <end position="152"/>
    </location>
</feature>
<evidence type="ECO:0000313" key="2">
    <source>
        <dbReference type="EMBL" id="AYG00168.1"/>
    </source>
</evidence>
<dbReference type="InterPro" id="IPR010898">
    <property type="entry name" value="Hpre_diP_synth_I"/>
</dbReference>
<feature type="transmembrane region" description="Helical" evidence="1">
    <location>
        <begin position="101"/>
        <end position="126"/>
    </location>
</feature>
<keyword evidence="1" id="KW-0472">Membrane</keyword>
<dbReference type="PIRSF" id="PIRSF027391">
    <property type="entry name" value="Hpre_diP_synt_I"/>
    <property type="match status" value="1"/>
</dbReference>
<dbReference type="EMBL" id="CP032627">
    <property type="protein sequence ID" value="AYG00168.1"/>
    <property type="molecule type" value="Genomic_DNA"/>
</dbReference>
<accession>A0A387BCH8</accession>
<gene>
    <name evidence="2" type="ORF">D7I46_03145</name>
</gene>
<dbReference type="OrthoDB" id="9799095at2"/>
<dbReference type="RefSeq" id="WP_120771556.1">
    <property type="nucleotide sequence ID" value="NZ_CP032627.1"/>
</dbReference>